<organism evidence="2 3">
    <name type="scientific">Xanthomonas bonasiae</name>
    <dbReference type="NCBI Taxonomy" id="2810351"/>
    <lineage>
        <taxon>Bacteria</taxon>
        <taxon>Pseudomonadati</taxon>
        <taxon>Pseudomonadota</taxon>
        <taxon>Gammaproteobacteria</taxon>
        <taxon>Lysobacterales</taxon>
        <taxon>Lysobacteraceae</taxon>
        <taxon>Xanthomonas</taxon>
    </lineage>
</organism>
<sequence>MLSIGFSAWASATDQTHSGPASPKGLSAAYLACQQQARGAVEQAACISQEQSVQDKRLNKVYKQLMAALNADGKAKLVDAQRAWLQSRTKDGNLEAAIYGNTQAENLDGGEAALFRLCVRADQLEKYLRLIN</sequence>
<dbReference type="Proteomes" id="UP000695802">
    <property type="component" value="Unassembled WGS sequence"/>
</dbReference>
<keyword evidence="3" id="KW-1185">Reference proteome</keyword>
<accession>A0ABS3AZW4</accession>
<dbReference type="EMBL" id="JAFIWB010000005">
    <property type="protein sequence ID" value="MBN6101914.1"/>
    <property type="molecule type" value="Genomic_DNA"/>
</dbReference>
<dbReference type="InterPro" id="IPR009739">
    <property type="entry name" value="LprI-like_N"/>
</dbReference>
<evidence type="ECO:0000259" key="1">
    <source>
        <dbReference type="Pfam" id="PF07007"/>
    </source>
</evidence>
<feature type="domain" description="Lysozyme inhibitor LprI-like N-terminal" evidence="1">
    <location>
        <begin position="33"/>
        <end position="109"/>
    </location>
</feature>
<comment type="caution">
    <text evidence="2">The sequence shown here is derived from an EMBL/GenBank/DDBJ whole genome shotgun (WGS) entry which is preliminary data.</text>
</comment>
<evidence type="ECO:0000313" key="3">
    <source>
        <dbReference type="Proteomes" id="UP000695802"/>
    </source>
</evidence>
<gene>
    <name evidence="2" type="ORF">JR064_06995</name>
</gene>
<protein>
    <submittedName>
        <fullName evidence="2">DUF1311 domain-containing protein</fullName>
    </submittedName>
</protein>
<proteinExistence type="predicted"/>
<dbReference type="Pfam" id="PF07007">
    <property type="entry name" value="LprI"/>
    <property type="match status" value="1"/>
</dbReference>
<dbReference type="Gene3D" id="1.20.1270.180">
    <property type="match status" value="1"/>
</dbReference>
<reference evidence="2 3" key="1">
    <citation type="submission" date="2021-02" db="EMBL/GenBank/DDBJ databases">
        <title>Taxonomically Unique Crown Gall-Associated Xanthomonas Stains Have Deficiency in Virulence Repertories.</title>
        <authorList>
            <person name="Mafakheri H."/>
            <person name="Taghavi S.M."/>
            <person name="Dimkic I."/>
            <person name="Nemanja K."/>
            <person name="Osdaghi E."/>
        </authorList>
    </citation>
    <scope>NUCLEOTIDE SEQUENCE [LARGE SCALE GENOMIC DNA]</scope>
    <source>
        <strain evidence="2 3">FX4</strain>
    </source>
</reference>
<evidence type="ECO:0000313" key="2">
    <source>
        <dbReference type="EMBL" id="MBN6101914.1"/>
    </source>
</evidence>
<name>A0ABS3AZW4_9XANT</name>